<comment type="cofactor">
    <cofactor evidence="2">
        <name>heme</name>
        <dbReference type="ChEBI" id="CHEBI:30413"/>
    </cofactor>
</comment>
<organism evidence="4 5">
    <name type="scientific">Sphaerosporella brunnea</name>
    <dbReference type="NCBI Taxonomy" id="1250544"/>
    <lineage>
        <taxon>Eukaryota</taxon>
        <taxon>Fungi</taxon>
        <taxon>Dikarya</taxon>
        <taxon>Ascomycota</taxon>
        <taxon>Pezizomycotina</taxon>
        <taxon>Pezizomycetes</taxon>
        <taxon>Pezizales</taxon>
        <taxon>Pyronemataceae</taxon>
        <taxon>Sphaerosporella</taxon>
    </lineage>
</organism>
<accession>A0A5J5F2M7</accession>
<name>A0A5J5F2M7_9PEZI</name>
<dbReference type="GO" id="GO:0016705">
    <property type="term" value="F:oxidoreductase activity, acting on paired donors, with incorporation or reduction of molecular oxygen"/>
    <property type="evidence" value="ECO:0007669"/>
    <property type="project" value="InterPro"/>
</dbReference>
<dbReference type="PRINTS" id="PR00385">
    <property type="entry name" value="P450"/>
</dbReference>
<dbReference type="PRINTS" id="PR00463">
    <property type="entry name" value="EP450I"/>
</dbReference>
<dbReference type="PANTHER" id="PTHR24305">
    <property type="entry name" value="CYTOCHROME P450"/>
    <property type="match status" value="1"/>
</dbReference>
<keyword evidence="3" id="KW-0472">Membrane</keyword>
<protein>
    <submittedName>
        <fullName evidence="4">Cytochrome P450</fullName>
    </submittedName>
</protein>
<dbReference type="InterPro" id="IPR002401">
    <property type="entry name" value="Cyt_P450_E_grp-I"/>
</dbReference>
<sequence>MGSLSRILLTSAIATLLLSRILAAGSTGLLLTFAATTALLALAKFVYAVLLWPYLFSPLRHLPGPKSRSWFMGELSKILALPSGEPQKEYLRIPNDGLLRYLWMWNEERIFPTNARVVQQALSTDADIWTKPPAVRSGLALVLGTRSVLFTEGEEHRLQRRILAPAFSRRQIRNLVPVFWEKAVLMGGKVLADAAAQENGAVNISRWASLATLDIIGAAGLGYEFRALEKGENGSELAAAYATLFSPRPAANLLQLANLFLPSWFVYRLPIRRVREVRAAHRTIRKVARELAAAAKTRELASKKPAEDDSDDERDILSVLVKSGEFNTPDGDVVIRDQLMTFLAAGHETTATLLVWAMHLLTLHPQWQHTLRAEVRAAFPAGCPDTVTYEQLEGLKHLHHFTLETARYFPPVPLTMRMNNRATTLAGVFVPKGTVLVVVPWALHRDAKIWGADADEFRPERWAAEHPPMESNYALLTFLAGPRNCIGKGFAEAEFKALLAALVGRFSFEGTGQVIEIQGGITSRPKGGLSVRVEEVPGWA</sequence>
<dbReference type="InterPro" id="IPR050121">
    <property type="entry name" value="Cytochrome_P450_monoxygenase"/>
</dbReference>
<dbReference type="InParanoid" id="A0A5J5F2M7"/>
<dbReference type="InterPro" id="IPR036396">
    <property type="entry name" value="Cyt_P450_sf"/>
</dbReference>
<dbReference type="EMBL" id="VXIS01000055">
    <property type="protein sequence ID" value="KAA8909688.1"/>
    <property type="molecule type" value="Genomic_DNA"/>
</dbReference>
<dbReference type="PANTHER" id="PTHR24305:SF166">
    <property type="entry name" value="CYTOCHROME P450 12A4, MITOCHONDRIAL-RELATED"/>
    <property type="match status" value="1"/>
</dbReference>
<dbReference type="OrthoDB" id="1470350at2759"/>
<reference evidence="4 5" key="1">
    <citation type="submission" date="2019-09" db="EMBL/GenBank/DDBJ databases">
        <title>Draft genome of the ectomycorrhizal ascomycete Sphaerosporella brunnea.</title>
        <authorList>
            <consortium name="DOE Joint Genome Institute"/>
            <person name="Benucci G.M."/>
            <person name="Marozzi G."/>
            <person name="Antonielli L."/>
            <person name="Sanchez S."/>
            <person name="Marco P."/>
            <person name="Wang X."/>
            <person name="Falini L.B."/>
            <person name="Barry K."/>
            <person name="Haridas S."/>
            <person name="Lipzen A."/>
            <person name="Labutti K."/>
            <person name="Grigoriev I.V."/>
            <person name="Murat C."/>
            <person name="Martin F."/>
            <person name="Albertini E."/>
            <person name="Donnini D."/>
            <person name="Bonito G."/>
        </authorList>
    </citation>
    <scope>NUCLEOTIDE SEQUENCE [LARGE SCALE GENOMIC DNA]</scope>
    <source>
        <strain evidence="4 5">Sb_GMNB300</strain>
    </source>
</reference>
<keyword evidence="3" id="KW-0812">Transmembrane</keyword>
<dbReference type="Proteomes" id="UP000326924">
    <property type="component" value="Unassembled WGS sequence"/>
</dbReference>
<dbReference type="GO" id="GO:0005506">
    <property type="term" value="F:iron ion binding"/>
    <property type="evidence" value="ECO:0007669"/>
    <property type="project" value="InterPro"/>
</dbReference>
<feature type="binding site" description="axial binding residue" evidence="2">
    <location>
        <position position="485"/>
    </location>
    <ligand>
        <name>heme</name>
        <dbReference type="ChEBI" id="CHEBI:30413"/>
    </ligand>
    <ligandPart>
        <name>Fe</name>
        <dbReference type="ChEBI" id="CHEBI:18248"/>
    </ligandPart>
</feature>
<comment type="similarity">
    <text evidence="1">Belongs to the cytochrome P450 family.</text>
</comment>
<dbReference type="Gene3D" id="1.10.630.10">
    <property type="entry name" value="Cytochrome P450"/>
    <property type="match status" value="1"/>
</dbReference>
<keyword evidence="5" id="KW-1185">Reference proteome</keyword>
<evidence type="ECO:0000256" key="1">
    <source>
        <dbReference type="ARBA" id="ARBA00010617"/>
    </source>
</evidence>
<keyword evidence="2" id="KW-0408">Iron</keyword>
<evidence type="ECO:0000256" key="3">
    <source>
        <dbReference type="SAM" id="Phobius"/>
    </source>
</evidence>
<dbReference type="GO" id="GO:0004497">
    <property type="term" value="F:monooxygenase activity"/>
    <property type="evidence" value="ECO:0007669"/>
    <property type="project" value="InterPro"/>
</dbReference>
<gene>
    <name evidence="4" type="ORF">FN846DRAFT_776030</name>
</gene>
<dbReference type="CDD" id="cd11069">
    <property type="entry name" value="CYP_FUM15-like"/>
    <property type="match status" value="1"/>
</dbReference>
<dbReference type="AlphaFoldDB" id="A0A5J5F2M7"/>
<keyword evidence="2" id="KW-0349">Heme</keyword>
<keyword evidence="2" id="KW-0479">Metal-binding</keyword>
<evidence type="ECO:0000313" key="4">
    <source>
        <dbReference type="EMBL" id="KAA8909688.1"/>
    </source>
</evidence>
<dbReference type="Pfam" id="PF00067">
    <property type="entry name" value="p450"/>
    <property type="match status" value="1"/>
</dbReference>
<evidence type="ECO:0000256" key="2">
    <source>
        <dbReference type="PIRSR" id="PIRSR602401-1"/>
    </source>
</evidence>
<comment type="caution">
    <text evidence="4">The sequence shown here is derived from an EMBL/GenBank/DDBJ whole genome shotgun (WGS) entry which is preliminary data.</text>
</comment>
<feature type="transmembrane region" description="Helical" evidence="3">
    <location>
        <begin position="33"/>
        <end position="56"/>
    </location>
</feature>
<dbReference type="InterPro" id="IPR001128">
    <property type="entry name" value="Cyt_P450"/>
</dbReference>
<proteinExistence type="inferred from homology"/>
<dbReference type="SUPFAM" id="SSF48264">
    <property type="entry name" value="Cytochrome P450"/>
    <property type="match status" value="1"/>
</dbReference>
<keyword evidence="3" id="KW-1133">Transmembrane helix</keyword>
<evidence type="ECO:0000313" key="5">
    <source>
        <dbReference type="Proteomes" id="UP000326924"/>
    </source>
</evidence>
<dbReference type="GO" id="GO:0020037">
    <property type="term" value="F:heme binding"/>
    <property type="evidence" value="ECO:0007669"/>
    <property type="project" value="InterPro"/>
</dbReference>